<dbReference type="STRING" id="13706.A0A1X2HM87"/>
<dbReference type="PANTHER" id="PTHR15615:SF108">
    <property type="entry name" value="PROTEIN CNPPD1"/>
    <property type="match status" value="1"/>
</dbReference>
<dbReference type="PANTHER" id="PTHR15615">
    <property type="match status" value="1"/>
</dbReference>
<evidence type="ECO:0000313" key="2">
    <source>
        <dbReference type="EMBL" id="ORZ00513.1"/>
    </source>
</evidence>
<dbReference type="GO" id="GO:0000307">
    <property type="term" value="C:cyclin-dependent protein kinase holoenzyme complex"/>
    <property type="evidence" value="ECO:0007669"/>
    <property type="project" value="TreeGrafter"/>
</dbReference>
<evidence type="ECO:0000313" key="3">
    <source>
        <dbReference type="Proteomes" id="UP000242180"/>
    </source>
</evidence>
<dbReference type="OrthoDB" id="286814at2759"/>
<feature type="transmembrane region" description="Helical" evidence="1">
    <location>
        <begin position="208"/>
        <end position="234"/>
    </location>
</feature>
<accession>A0A1X2HM87</accession>
<dbReference type="Pfam" id="PF08613">
    <property type="entry name" value="Cyclin"/>
    <property type="match status" value="1"/>
</dbReference>
<gene>
    <name evidence="2" type="ORF">BCR43DRAFT_485350</name>
</gene>
<proteinExistence type="predicted"/>
<dbReference type="GO" id="GO:0005634">
    <property type="term" value="C:nucleus"/>
    <property type="evidence" value="ECO:0007669"/>
    <property type="project" value="TreeGrafter"/>
</dbReference>
<sequence length="271" mass="30980">MMGTSSSSVFGNDELFRSDVNFISKTLARAQISCSSLLLGLWYIDRFCRQQRRRQHASAFSSSLSSYSSGSFIPSPPSVSSSPFSRKSTAARCPTLHARNLFVAAIVVADKFLADVTWSNADWAKNTYYMYSLDDINRLEREFLHILNFRLYIHESEYHHFTDYLAFRLHLRQIHGSLLSYRSMNVLSQSLIPIYADRLHLTLRPIEAMFLLTKTLTSICLAYVTVVAAAYMMYNCIQLVHACVAEMVRTNLLAHYLQAQEAYSVLLIPER</sequence>
<dbReference type="EMBL" id="MCGN01000002">
    <property type="protein sequence ID" value="ORZ00513.1"/>
    <property type="molecule type" value="Genomic_DNA"/>
</dbReference>
<dbReference type="SUPFAM" id="SSF47954">
    <property type="entry name" value="Cyclin-like"/>
    <property type="match status" value="1"/>
</dbReference>
<organism evidence="2 3">
    <name type="scientific">Syncephalastrum racemosum</name>
    <name type="common">Filamentous fungus</name>
    <dbReference type="NCBI Taxonomy" id="13706"/>
    <lineage>
        <taxon>Eukaryota</taxon>
        <taxon>Fungi</taxon>
        <taxon>Fungi incertae sedis</taxon>
        <taxon>Mucoromycota</taxon>
        <taxon>Mucoromycotina</taxon>
        <taxon>Mucoromycetes</taxon>
        <taxon>Mucorales</taxon>
        <taxon>Syncephalastraceae</taxon>
        <taxon>Syncephalastrum</taxon>
    </lineage>
</organism>
<keyword evidence="1" id="KW-0472">Membrane</keyword>
<dbReference type="GO" id="GO:0016538">
    <property type="term" value="F:cyclin-dependent protein serine/threonine kinase regulator activity"/>
    <property type="evidence" value="ECO:0007669"/>
    <property type="project" value="TreeGrafter"/>
</dbReference>
<dbReference type="AlphaFoldDB" id="A0A1X2HM87"/>
<comment type="caution">
    <text evidence="2">The sequence shown here is derived from an EMBL/GenBank/DDBJ whole genome shotgun (WGS) entry which is preliminary data.</text>
</comment>
<dbReference type="GO" id="GO:0019901">
    <property type="term" value="F:protein kinase binding"/>
    <property type="evidence" value="ECO:0007669"/>
    <property type="project" value="InterPro"/>
</dbReference>
<name>A0A1X2HM87_SYNRA</name>
<dbReference type="InterPro" id="IPR013922">
    <property type="entry name" value="Cyclin_PHO80-like"/>
</dbReference>
<keyword evidence="1" id="KW-1133">Transmembrane helix</keyword>
<evidence type="ECO:0008006" key="4">
    <source>
        <dbReference type="Google" id="ProtNLM"/>
    </source>
</evidence>
<dbReference type="Proteomes" id="UP000242180">
    <property type="component" value="Unassembled WGS sequence"/>
</dbReference>
<dbReference type="InParanoid" id="A0A1X2HM87"/>
<reference evidence="2 3" key="1">
    <citation type="submission" date="2016-07" db="EMBL/GenBank/DDBJ databases">
        <title>Pervasive Adenine N6-methylation of Active Genes in Fungi.</title>
        <authorList>
            <consortium name="DOE Joint Genome Institute"/>
            <person name="Mondo S.J."/>
            <person name="Dannebaum R.O."/>
            <person name="Kuo R.C."/>
            <person name="Labutti K."/>
            <person name="Haridas S."/>
            <person name="Kuo A."/>
            <person name="Salamov A."/>
            <person name="Ahrendt S.R."/>
            <person name="Lipzen A."/>
            <person name="Sullivan W."/>
            <person name="Andreopoulos W.B."/>
            <person name="Clum A."/>
            <person name="Lindquist E."/>
            <person name="Daum C."/>
            <person name="Ramamoorthy G.K."/>
            <person name="Gryganskyi A."/>
            <person name="Culley D."/>
            <person name="Magnuson J.K."/>
            <person name="James T.Y."/>
            <person name="O'Malley M.A."/>
            <person name="Stajich J.E."/>
            <person name="Spatafora J.W."/>
            <person name="Visel A."/>
            <person name="Grigoriev I.V."/>
        </authorList>
    </citation>
    <scope>NUCLEOTIDE SEQUENCE [LARGE SCALE GENOMIC DNA]</scope>
    <source>
        <strain evidence="2 3">NRRL 2496</strain>
    </source>
</reference>
<dbReference type="Gene3D" id="1.10.472.10">
    <property type="entry name" value="Cyclin-like"/>
    <property type="match status" value="1"/>
</dbReference>
<keyword evidence="3" id="KW-1185">Reference proteome</keyword>
<keyword evidence="1" id="KW-0812">Transmembrane</keyword>
<protein>
    <recommendedName>
        <fullName evidence="4">Cyclin N-terminal domain-containing protein</fullName>
    </recommendedName>
</protein>
<dbReference type="CDD" id="cd20557">
    <property type="entry name" value="CYCLIN_ScPCL1-like"/>
    <property type="match status" value="1"/>
</dbReference>
<evidence type="ECO:0000256" key="1">
    <source>
        <dbReference type="SAM" id="Phobius"/>
    </source>
</evidence>
<dbReference type="InterPro" id="IPR036915">
    <property type="entry name" value="Cyclin-like_sf"/>
</dbReference>